<dbReference type="Proteomes" id="UP001293593">
    <property type="component" value="Unassembled WGS sequence"/>
</dbReference>
<feature type="domain" description="Gnk2-homologous" evidence="4">
    <location>
        <begin position="24"/>
        <end position="125"/>
    </location>
</feature>
<dbReference type="InterPro" id="IPR038408">
    <property type="entry name" value="GNK2_sf"/>
</dbReference>
<evidence type="ECO:0000313" key="6">
    <source>
        <dbReference type="Proteomes" id="UP001293593"/>
    </source>
</evidence>
<reference evidence="5" key="1">
    <citation type="submission" date="2023-10" db="EMBL/GenBank/DDBJ databases">
        <title>Chromosome-level genome of the transformable northern wattle, Acacia crassicarpa.</title>
        <authorList>
            <person name="Massaro I."/>
            <person name="Sinha N.R."/>
            <person name="Poethig S."/>
            <person name="Leichty A.R."/>
        </authorList>
    </citation>
    <scope>NUCLEOTIDE SEQUENCE</scope>
    <source>
        <strain evidence="5">Acra3RX</strain>
        <tissue evidence="5">Leaf</tissue>
    </source>
</reference>
<evidence type="ECO:0000259" key="4">
    <source>
        <dbReference type="PROSITE" id="PS51473"/>
    </source>
</evidence>
<organism evidence="5 6">
    <name type="scientific">Acacia crassicarpa</name>
    <name type="common">northern wattle</name>
    <dbReference type="NCBI Taxonomy" id="499986"/>
    <lineage>
        <taxon>Eukaryota</taxon>
        <taxon>Viridiplantae</taxon>
        <taxon>Streptophyta</taxon>
        <taxon>Embryophyta</taxon>
        <taxon>Tracheophyta</taxon>
        <taxon>Spermatophyta</taxon>
        <taxon>Magnoliopsida</taxon>
        <taxon>eudicotyledons</taxon>
        <taxon>Gunneridae</taxon>
        <taxon>Pentapetalae</taxon>
        <taxon>rosids</taxon>
        <taxon>fabids</taxon>
        <taxon>Fabales</taxon>
        <taxon>Fabaceae</taxon>
        <taxon>Caesalpinioideae</taxon>
        <taxon>mimosoid clade</taxon>
        <taxon>Acacieae</taxon>
        <taxon>Acacia</taxon>
    </lineage>
</organism>
<evidence type="ECO:0000313" key="5">
    <source>
        <dbReference type="EMBL" id="KAK4258920.1"/>
    </source>
</evidence>
<dbReference type="Pfam" id="PF01657">
    <property type="entry name" value="Stress-antifung"/>
    <property type="match status" value="1"/>
</dbReference>
<proteinExistence type="predicted"/>
<dbReference type="PANTHER" id="PTHR32099:SF42">
    <property type="entry name" value="CYSTEINE-RICH RECEPTOR-LIKE PROTEIN KINASE 9-RELATED"/>
    <property type="match status" value="1"/>
</dbReference>
<accession>A0AAE1JWM2</accession>
<comment type="caution">
    <text evidence="5">The sequence shown here is derived from an EMBL/GenBank/DDBJ whole genome shotgun (WGS) entry which is preliminary data.</text>
</comment>
<dbReference type="FunFam" id="3.30.430.20:FF:000003">
    <property type="entry name" value="Cysteine-rich RLK (RECEPTOR-like protein kinase) 10"/>
    <property type="match status" value="1"/>
</dbReference>
<dbReference type="PROSITE" id="PS51473">
    <property type="entry name" value="GNK2"/>
    <property type="match status" value="1"/>
</dbReference>
<keyword evidence="6" id="KW-1185">Reference proteome</keyword>
<sequence length="152" mass="16815">MPSSKIFLLFIIFLYSATPGAQPKYLSHNYSSNKTFAADSAFQSGRNTLLSALASNNAADLKIHTIAVRGDTVYGLFMCRGDVGLATCHQCVVNATQWLPSECPVSKEAIVWYDECLLRYSNHFFFSTVETRPQVALSNTRNVSNLAHRQAS</sequence>
<gene>
    <name evidence="5" type="ORF">QN277_005315</name>
</gene>
<evidence type="ECO:0000256" key="2">
    <source>
        <dbReference type="ARBA" id="ARBA00022737"/>
    </source>
</evidence>
<protein>
    <recommendedName>
        <fullName evidence="4">Gnk2-homologous domain-containing protein</fullName>
    </recommendedName>
</protein>
<dbReference type="AlphaFoldDB" id="A0AAE1JWM2"/>
<name>A0AAE1JWM2_9FABA</name>
<dbReference type="PANTHER" id="PTHR32099">
    <property type="entry name" value="CYSTEINE-RICH REPEAT SECRETORY PROTEIN"/>
    <property type="match status" value="1"/>
</dbReference>
<feature type="chain" id="PRO_5042012749" description="Gnk2-homologous domain-containing protein" evidence="3">
    <location>
        <begin position="24"/>
        <end position="152"/>
    </location>
</feature>
<keyword evidence="2" id="KW-0677">Repeat</keyword>
<dbReference type="CDD" id="cd23509">
    <property type="entry name" value="Gnk2-like"/>
    <property type="match status" value="1"/>
</dbReference>
<dbReference type="EMBL" id="JAWXYG010000011">
    <property type="protein sequence ID" value="KAK4258920.1"/>
    <property type="molecule type" value="Genomic_DNA"/>
</dbReference>
<dbReference type="InterPro" id="IPR002902">
    <property type="entry name" value="GNK2"/>
</dbReference>
<keyword evidence="1 3" id="KW-0732">Signal</keyword>
<feature type="signal peptide" evidence="3">
    <location>
        <begin position="1"/>
        <end position="23"/>
    </location>
</feature>
<dbReference type="Gene3D" id="3.30.430.20">
    <property type="entry name" value="Gnk2 domain, C-X8-C-X2-C motif"/>
    <property type="match status" value="1"/>
</dbReference>
<evidence type="ECO:0000256" key="1">
    <source>
        <dbReference type="ARBA" id="ARBA00022729"/>
    </source>
</evidence>
<evidence type="ECO:0000256" key="3">
    <source>
        <dbReference type="SAM" id="SignalP"/>
    </source>
</evidence>